<gene>
    <name evidence="1" type="ORF">PSRA_0805</name>
</gene>
<protein>
    <recommendedName>
        <fullName evidence="3">Phage protein</fullName>
    </recommendedName>
</protein>
<evidence type="ECO:0000313" key="2">
    <source>
        <dbReference type="Proteomes" id="UP000216725"/>
    </source>
</evidence>
<dbReference type="RefSeq" id="WP_094660635.1">
    <property type="nucleotide sequence ID" value="NZ_MWWR01000006.1"/>
</dbReference>
<sequence>MAQVIVKLDGAGLTALRRDPGIVGEVDKAAARVCSAANRLAAGHSLSGYARTRPKSPYYRQSAAATFAVAKARDSRVGTIALVRAATIPAAIAARKDNLLRKAVGQCQTGGSE</sequence>
<organism evidence="1 2">
    <name type="scientific">Pseudoscardovia radai</name>
    <dbReference type="NCBI Taxonomy" id="987066"/>
    <lineage>
        <taxon>Bacteria</taxon>
        <taxon>Bacillati</taxon>
        <taxon>Actinomycetota</taxon>
        <taxon>Actinomycetes</taxon>
        <taxon>Bifidobacteriales</taxon>
        <taxon>Bifidobacteriaceae</taxon>
        <taxon>Pseudoscardovia</taxon>
    </lineage>
</organism>
<dbReference type="Proteomes" id="UP000216725">
    <property type="component" value="Unassembled WGS sequence"/>
</dbReference>
<evidence type="ECO:0000313" key="1">
    <source>
        <dbReference type="EMBL" id="OZG51725.1"/>
    </source>
</evidence>
<reference evidence="1 2" key="1">
    <citation type="journal article" date="2017" name="BMC Genomics">
        <title>Comparative genomic and phylogenomic analyses of the Bifidobacteriaceae family.</title>
        <authorList>
            <person name="Lugli G.A."/>
            <person name="Milani C."/>
            <person name="Turroni F."/>
            <person name="Duranti S."/>
            <person name="Mancabelli L."/>
            <person name="Mangifesta M."/>
            <person name="Ferrario C."/>
            <person name="Modesto M."/>
            <person name="Mattarelli P."/>
            <person name="Jiri K."/>
            <person name="van Sinderen D."/>
            <person name="Ventura M."/>
        </authorList>
    </citation>
    <scope>NUCLEOTIDE SEQUENCE [LARGE SCALE GENOMIC DNA]</scope>
    <source>
        <strain evidence="1 2">DSM 24742</strain>
    </source>
</reference>
<dbReference type="EMBL" id="MWWR01000006">
    <property type="protein sequence ID" value="OZG51725.1"/>
    <property type="molecule type" value="Genomic_DNA"/>
</dbReference>
<dbReference type="AlphaFoldDB" id="A0A261EY00"/>
<evidence type="ECO:0008006" key="3">
    <source>
        <dbReference type="Google" id="ProtNLM"/>
    </source>
</evidence>
<comment type="caution">
    <text evidence="1">The sequence shown here is derived from an EMBL/GenBank/DDBJ whole genome shotgun (WGS) entry which is preliminary data.</text>
</comment>
<proteinExistence type="predicted"/>
<keyword evidence="2" id="KW-1185">Reference proteome</keyword>
<name>A0A261EY00_9BIFI</name>
<accession>A0A261EY00</accession>